<dbReference type="InterPro" id="IPR043519">
    <property type="entry name" value="NT_sf"/>
</dbReference>
<evidence type="ECO:0000256" key="2">
    <source>
        <dbReference type="ARBA" id="ARBA00022737"/>
    </source>
</evidence>
<dbReference type="GeneID" id="59331023"/>
<dbReference type="SUPFAM" id="SSF50978">
    <property type="entry name" value="WD40 repeat-like"/>
    <property type="match status" value="2"/>
</dbReference>
<dbReference type="RefSeq" id="XP_037150365.1">
    <property type="nucleotide sequence ID" value="XM_037293536.1"/>
</dbReference>
<dbReference type="PROSITE" id="PS50837">
    <property type="entry name" value="NACHT"/>
    <property type="match status" value="1"/>
</dbReference>
<dbReference type="SUPFAM" id="SSF75011">
    <property type="entry name" value="3-carboxy-cis,cis-mucoante lactonizing enzyme"/>
    <property type="match status" value="1"/>
</dbReference>
<dbReference type="InterPro" id="IPR015943">
    <property type="entry name" value="WD40/YVTN_repeat-like_dom_sf"/>
</dbReference>
<dbReference type="Proteomes" id="UP000593566">
    <property type="component" value="Unassembled WGS sequence"/>
</dbReference>
<dbReference type="EMBL" id="JACCJB010000015">
    <property type="protein sequence ID" value="KAF6220930.1"/>
    <property type="molecule type" value="Genomic_DNA"/>
</dbReference>
<dbReference type="Gene3D" id="2.130.10.10">
    <property type="entry name" value="YVTN repeat-like/Quinoprotein amine dehydrogenase"/>
    <property type="match status" value="5"/>
</dbReference>
<evidence type="ECO:0000259" key="5">
    <source>
        <dbReference type="PROSITE" id="PS50837"/>
    </source>
</evidence>
<feature type="compositionally biased region" description="Basic and acidic residues" evidence="4">
    <location>
        <begin position="1685"/>
        <end position="1698"/>
    </location>
</feature>
<dbReference type="PRINTS" id="PR00320">
    <property type="entry name" value="GPROTEINBRPT"/>
</dbReference>
<feature type="compositionally biased region" description="Basic and acidic residues" evidence="4">
    <location>
        <begin position="1626"/>
        <end position="1645"/>
    </location>
</feature>
<feature type="repeat" description="WD" evidence="3">
    <location>
        <begin position="1163"/>
        <end position="1195"/>
    </location>
</feature>
<dbReference type="InterPro" id="IPR056884">
    <property type="entry name" value="NPHP3-like_N"/>
</dbReference>
<dbReference type="PROSITE" id="PS00678">
    <property type="entry name" value="WD_REPEATS_1"/>
    <property type="match status" value="1"/>
</dbReference>
<dbReference type="CDD" id="cd05399">
    <property type="entry name" value="NT_Rel-Spo_like"/>
    <property type="match status" value="1"/>
</dbReference>
<feature type="domain" description="NACHT" evidence="5">
    <location>
        <begin position="285"/>
        <end position="404"/>
    </location>
</feature>
<proteinExistence type="predicted"/>
<feature type="repeat" description="WD" evidence="3">
    <location>
        <begin position="809"/>
        <end position="841"/>
    </location>
</feature>
<dbReference type="InterPro" id="IPR020472">
    <property type="entry name" value="WD40_PAC1"/>
</dbReference>
<sequence length="1698" mass="191811">MGAISDFVAAFSRDAEKYKTLEKEVSARCEEALCGIEFLWQSRVKAAESLEKKLTGRIDEYRDESENIADIKDLVAGRIILACWLDFKHVEKTLSQIFNVRGQIQHPKHGRNAVSFRARFRGYDGLHFHVTLQGLSDQQSWNPIIEIQVMSAFMWGFMTLEHDIEYKKLHGEPDEDLLSYLNLLKGVANLGEIGLQMYDKQFFPVAKLSSPQGVNPDLQKTIRTVVADVGLDENDKQCLRDLRSTDPRLDKERIEHSKDRLLEGSCSWIFTDSAFDDWWNRDDSRLLWIHGDPGKGKTMMMIALISEVSKRLDDRPGSNVLAYFFCQNTSKDLNTTVSVLRGLIYHLVDQERKLIRHVRKSYDIAGRPLFEDGNALNALRMVFSDILKDPSLGNVYFMVDALDECDPEILELLKSEVSPKIKWLTTSRNEPAFIERLGRDHRLHTSLELNSLHVARAVANFIDYKIDELAGWKSYTSELQVFLRKSLLEKAEGTFLWVALVCKELSKVRPQRAKSWLEKTPSGLETLYERMLNQILHQKDKHDIKLCRRILCSITFAFRPLRLGEIVVFASIPESELEDLVSGCGSFITVREGTAYLVHQSAKDYLSDGKRKGVFHSGQENEHAKTARLCLEVMSNTLKKDICDLKMPGVCLSDVNESRIGAHIPFHAQYACLYWVDHLQQVSPTKQETLFLREGCQVYTFFECHFLHWLETLSLMSKVSEAVIAMTSLCSIPESRMSTELFSFAQDAWRFILEFRSVMEIAPLQLYNSASIFSPETSIVRRLFSNQMPKWIDTASKAEKNWTTCLQTLEGHSDRINAVSFSADGKLLASASNDGTVILWNPITGVLQRTLKARRSIFALVRHLSEPVSTVAFSPDGQLIASKSSERIEIWNPITGQSCGSLETEHWSSTMSFSPIGQLLASDSWFAIKLWEPITKELRGTLEGHSKLITAISFSPDGQLLASASCDKTIRLWNPITVDSRCILGSHEEQVNAVVFSPNGHLLASASEDKTIKLWNPIEEKLLYTFEGHSSGVNRVVFSPNGPLLASASNDSTVRLWDSDKKESRGVFDGHSSPVNMVVFSPKGHLLASASDDKTIKLWDPVKKLRGSLEGHLSRVEAAVFSVDGLLASASRDNTVRLWDRIIGDSRITSDDPIIEDSRITSDVNHSDKVNAVVFSPDGQLVASASDDNTIRLWDSTGESRSKLEGHSNPVTTIAFSPNGRLLASGSGVFSPNNEDYTIRLWDPLTGESRGKLEGHSNPVNTIAFSPDGQLLASGDTGGFFQHFNVRLWNPFTRESRRILEGHEGEVRVVTFSPNGELLASASGLDSLGDPHGPPYDNTLKFWDPITGALHGTLEGHLESIVRIVFSPDRKILASASLDDIVRLWDVEKKILLHQIPHQYTGRMIFNEDGSRLVLDSRVFEISSTSLTDFPQERTSTDGSRYTNNAEEYAGFQAYRARRRQASLSFEIQGTAKRLTPSLKTKDPKPYRGETPEELDDFLYECERQFDAKGFTTEEDREGETPADRVHQKEDTKKKVAYATGFLVERAKTDWMSWLLQFPLGADSWTHFKTLLREFLEGDKEEAYAEGSQKLTNARQRKGIQTKLDELIPGPKTMHELLHQVHRYEKTARTHAQKDGNKDKSRSEGSTKPQHLKKDNKSGRAANHDQKKNRDDKKDSSTKAPFVMWKDKLSDDVRDRRW</sequence>
<dbReference type="InterPro" id="IPR007685">
    <property type="entry name" value="RelA_SpoT"/>
</dbReference>
<dbReference type="PROSITE" id="PS50294">
    <property type="entry name" value="WD_REPEATS_REGION"/>
    <property type="match status" value="9"/>
</dbReference>
<feature type="repeat" description="WD" evidence="3">
    <location>
        <begin position="984"/>
        <end position="1025"/>
    </location>
</feature>
<dbReference type="InterPro" id="IPR036322">
    <property type="entry name" value="WD40_repeat_dom_sf"/>
</dbReference>
<dbReference type="Gene3D" id="3.30.460.10">
    <property type="entry name" value="Beta Polymerase, domain 2"/>
    <property type="match status" value="1"/>
</dbReference>
<dbReference type="SMART" id="SM00954">
    <property type="entry name" value="RelA_SpoT"/>
    <property type="match status" value="1"/>
</dbReference>
<dbReference type="InterPro" id="IPR007111">
    <property type="entry name" value="NACHT_NTPase"/>
</dbReference>
<evidence type="ECO:0000256" key="3">
    <source>
        <dbReference type="PROSITE-ProRule" id="PRU00221"/>
    </source>
</evidence>
<gene>
    <name evidence="6" type="ORF">HO133_002611</name>
</gene>
<dbReference type="InterPro" id="IPR001680">
    <property type="entry name" value="WD40_rpt"/>
</dbReference>
<feature type="repeat" description="WD" evidence="3">
    <location>
        <begin position="1354"/>
        <end position="1395"/>
    </location>
</feature>
<reference evidence="6 7" key="1">
    <citation type="journal article" date="2020" name="Genomics">
        <title>Complete, high-quality genomes from long-read metagenomic sequencing of two wolf lichen thalli reveals enigmatic genome architecture.</title>
        <authorList>
            <person name="McKenzie S.K."/>
            <person name="Walston R.F."/>
            <person name="Allen J.L."/>
        </authorList>
    </citation>
    <scope>NUCLEOTIDE SEQUENCE [LARGE SCALE GENOMIC DNA]</scope>
    <source>
        <strain evidence="6">WasteWater1</strain>
    </source>
</reference>
<keyword evidence="2" id="KW-0677">Repeat</keyword>
<dbReference type="InterPro" id="IPR019775">
    <property type="entry name" value="WD40_repeat_CS"/>
</dbReference>
<evidence type="ECO:0000313" key="7">
    <source>
        <dbReference type="Proteomes" id="UP000593566"/>
    </source>
</evidence>
<comment type="caution">
    <text evidence="6">The sequence shown here is derived from an EMBL/GenBank/DDBJ whole genome shotgun (WGS) entry which is preliminary data.</text>
</comment>
<evidence type="ECO:0000256" key="1">
    <source>
        <dbReference type="ARBA" id="ARBA00022574"/>
    </source>
</evidence>
<feature type="repeat" description="WD" evidence="3">
    <location>
        <begin position="1068"/>
        <end position="1100"/>
    </location>
</feature>
<dbReference type="PANTHER" id="PTHR19848">
    <property type="entry name" value="WD40 REPEAT PROTEIN"/>
    <property type="match status" value="1"/>
</dbReference>
<dbReference type="PROSITE" id="PS50082">
    <property type="entry name" value="WD_REPEATS_2"/>
    <property type="match status" value="11"/>
</dbReference>
<feature type="repeat" description="WD" evidence="3">
    <location>
        <begin position="1300"/>
        <end position="1323"/>
    </location>
</feature>
<feature type="repeat" description="WD" evidence="3">
    <location>
        <begin position="1109"/>
        <end position="1140"/>
    </location>
</feature>
<dbReference type="PANTHER" id="PTHR19848:SF8">
    <property type="entry name" value="F-BOX AND WD REPEAT DOMAIN CONTAINING 7"/>
    <property type="match status" value="1"/>
</dbReference>
<evidence type="ECO:0000256" key="4">
    <source>
        <dbReference type="SAM" id="MobiDB-lite"/>
    </source>
</evidence>
<dbReference type="Pfam" id="PF24883">
    <property type="entry name" value="NPHP3_N"/>
    <property type="match status" value="1"/>
</dbReference>
<feature type="region of interest" description="Disordered" evidence="4">
    <location>
        <begin position="1626"/>
        <end position="1698"/>
    </location>
</feature>
<feature type="repeat" description="WD" evidence="3">
    <location>
        <begin position="1204"/>
        <end position="1243"/>
    </location>
</feature>
<feature type="compositionally biased region" description="Basic and acidic residues" evidence="4">
    <location>
        <begin position="1519"/>
        <end position="1530"/>
    </location>
</feature>
<dbReference type="SMART" id="SM00320">
    <property type="entry name" value="WD40"/>
    <property type="match status" value="13"/>
</dbReference>
<dbReference type="SUPFAM" id="SSF81301">
    <property type="entry name" value="Nucleotidyltransferase"/>
    <property type="match status" value="1"/>
</dbReference>
<dbReference type="Pfam" id="PF04607">
    <property type="entry name" value="RelA_SpoT"/>
    <property type="match status" value="1"/>
</dbReference>
<feature type="compositionally biased region" description="Basic and acidic residues" evidence="4">
    <location>
        <begin position="1652"/>
        <end position="1677"/>
    </location>
</feature>
<dbReference type="Pfam" id="PF00400">
    <property type="entry name" value="WD40"/>
    <property type="match status" value="12"/>
</dbReference>
<name>A0A8H6CCN5_9LECA</name>
<organism evidence="6 7">
    <name type="scientific">Letharia lupina</name>
    <dbReference type="NCBI Taxonomy" id="560253"/>
    <lineage>
        <taxon>Eukaryota</taxon>
        <taxon>Fungi</taxon>
        <taxon>Dikarya</taxon>
        <taxon>Ascomycota</taxon>
        <taxon>Pezizomycotina</taxon>
        <taxon>Lecanoromycetes</taxon>
        <taxon>OSLEUM clade</taxon>
        <taxon>Lecanoromycetidae</taxon>
        <taxon>Lecanorales</taxon>
        <taxon>Lecanorineae</taxon>
        <taxon>Parmeliaceae</taxon>
        <taxon>Letharia</taxon>
    </lineage>
</organism>
<feature type="region of interest" description="Disordered" evidence="4">
    <location>
        <begin position="1510"/>
        <end position="1530"/>
    </location>
</feature>
<accession>A0A8H6CCN5</accession>
<dbReference type="GO" id="GO:0015969">
    <property type="term" value="P:guanosine tetraphosphate metabolic process"/>
    <property type="evidence" value="ECO:0007669"/>
    <property type="project" value="InterPro"/>
</dbReference>
<dbReference type="CDD" id="cd00200">
    <property type="entry name" value="WD40"/>
    <property type="match status" value="2"/>
</dbReference>
<dbReference type="InterPro" id="IPR027417">
    <property type="entry name" value="P-loop_NTPase"/>
</dbReference>
<protein>
    <recommendedName>
        <fullName evidence="5">NACHT domain-containing protein</fullName>
    </recommendedName>
</protein>
<keyword evidence="7" id="KW-1185">Reference proteome</keyword>
<feature type="repeat" description="WD" evidence="3">
    <location>
        <begin position="942"/>
        <end position="974"/>
    </location>
</feature>
<feature type="repeat" description="WD" evidence="3">
    <location>
        <begin position="1253"/>
        <end position="1287"/>
    </location>
</feature>
<dbReference type="Gene3D" id="3.40.50.300">
    <property type="entry name" value="P-loop containing nucleotide triphosphate hydrolases"/>
    <property type="match status" value="1"/>
</dbReference>
<feature type="repeat" description="WD" evidence="3">
    <location>
        <begin position="1026"/>
        <end position="1067"/>
    </location>
</feature>
<keyword evidence="1 3" id="KW-0853">WD repeat</keyword>
<dbReference type="SUPFAM" id="SSF52540">
    <property type="entry name" value="P-loop containing nucleoside triphosphate hydrolases"/>
    <property type="match status" value="1"/>
</dbReference>
<evidence type="ECO:0000313" key="6">
    <source>
        <dbReference type="EMBL" id="KAF6220930.1"/>
    </source>
</evidence>